<evidence type="ECO:0000256" key="1">
    <source>
        <dbReference type="SAM" id="MobiDB-lite"/>
    </source>
</evidence>
<dbReference type="Proteomes" id="UP001345013">
    <property type="component" value="Unassembled WGS sequence"/>
</dbReference>
<evidence type="ECO:0000313" key="3">
    <source>
        <dbReference type="Proteomes" id="UP001345013"/>
    </source>
</evidence>
<gene>
    <name evidence="2" type="ORF">LTR24_002103</name>
</gene>
<feature type="compositionally biased region" description="Basic and acidic residues" evidence="1">
    <location>
        <begin position="68"/>
        <end position="91"/>
    </location>
</feature>
<dbReference type="EMBL" id="JAVRRG010000017">
    <property type="protein sequence ID" value="KAK5097637.1"/>
    <property type="molecule type" value="Genomic_DNA"/>
</dbReference>
<evidence type="ECO:0000313" key="2">
    <source>
        <dbReference type="EMBL" id="KAK5097637.1"/>
    </source>
</evidence>
<accession>A0ABR0KII2</accession>
<comment type="caution">
    <text evidence="2">The sequence shown here is derived from an EMBL/GenBank/DDBJ whole genome shotgun (WGS) entry which is preliminary data.</text>
</comment>
<feature type="compositionally biased region" description="Low complexity" evidence="1">
    <location>
        <begin position="1"/>
        <end position="14"/>
    </location>
</feature>
<name>A0ABR0KII2_9EURO</name>
<keyword evidence="3" id="KW-1185">Reference proteome</keyword>
<feature type="compositionally biased region" description="Polar residues" evidence="1">
    <location>
        <begin position="15"/>
        <end position="34"/>
    </location>
</feature>
<organism evidence="2 3">
    <name type="scientific">Lithohypha guttulata</name>
    <dbReference type="NCBI Taxonomy" id="1690604"/>
    <lineage>
        <taxon>Eukaryota</taxon>
        <taxon>Fungi</taxon>
        <taxon>Dikarya</taxon>
        <taxon>Ascomycota</taxon>
        <taxon>Pezizomycotina</taxon>
        <taxon>Eurotiomycetes</taxon>
        <taxon>Chaetothyriomycetidae</taxon>
        <taxon>Chaetothyriales</taxon>
        <taxon>Trichomeriaceae</taxon>
        <taxon>Lithohypha</taxon>
    </lineage>
</organism>
<feature type="region of interest" description="Disordered" evidence="1">
    <location>
        <begin position="1"/>
        <end position="91"/>
    </location>
</feature>
<sequence>MTSQEVSQKQSQQVDNSQSSAWQTTKETVSSATASVGGAFNFSGGLNANAGSYKKKTTTTNGGGQQLSKEEADRQYEERMEDEYAKREGGA</sequence>
<proteinExistence type="predicted"/>
<reference evidence="2 3" key="1">
    <citation type="submission" date="2023-08" db="EMBL/GenBank/DDBJ databases">
        <title>Black Yeasts Isolated from many extreme environments.</title>
        <authorList>
            <person name="Coleine C."/>
            <person name="Stajich J.E."/>
            <person name="Selbmann L."/>
        </authorList>
    </citation>
    <scope>NUCLEOTIDE SEQUENCE [LARGE SCALE GENOMIC DNA]</scope>
    <source>
        <strain evidence="2 3">CCFEE 5885</strain>
    </source>
</reference>
<protein>
    <submittedName>
        <fullName evidence="2">Uncharacterized protein</fullName>
    </submittedName>
</protein>